<keyword evidence="5" id="KW-0732">Signal</keyword>
<evidence type="ECO:0000256" key="1">
    <source>
        <dbReference type="ARBA" id="ARBA00022559"/>
    </source>
</evidence>
<dbReference type="GeneID" id="31016807"/>
<dbReference type="EMBL" id="MNUE01000049">
    <property type="protein sequence ID" value="OJD31369.1"/>
    <property type="molecule type" value="Genomic_DNA"/>
</dbReference>
<accession>A0A1J9QSI5</accession>
<reference evidence="8 9" key="1">
    <citation type="submission" date="2016-10" db="EMBL/GenBank/DDBJ databases">
        <title>Proteomics and genomics reveal pathogen-plant mechanisms compatible with a hemibiotrophic lifestyle of Diplodia corticola.</title>
        <authorList>
            <person name="Fernandes I."/>
            <person name="De Jonge R."/>
            <person name="Van De Peer Y."/>
            <person name="Devreese B."/>
            <person name="Alves A."/>
            <person name="Esteves A.C."/>
        </authorList>
    </citation>
    <scope>NUCLEOTIDE SEQUENCE [LARGE SCALE GENOMIC DNA]</scope>
    <source>
        <strain evidence="8 9">CBS 112549</strain>
    </source>
</reference>
<keyword evidence="1 5" id="KW-0575">Peroxidase</keyword>
<evidence type="ECO:0000313" key="9">
    <source>
        <dbReference type="Proteomes" id="UP000183809"/>
    </source>
</evidence>
<dbReference type="Gene3D" id="1.10.420.10">
    <property type="entry name" value="Peroxidase, domain 2"/>
    <property type="match status" value="1"/>
</dbReference>
<keyword evidence="9" id="KW-1185">Reference proteome</keyword>
<dbReference type="Proteomes" id="UP000183809">
    <property type="component" value="Unassembled WGS sequence"/>
</dbReference>
<dbReference type="GO" id="GO:0046872">
    <property type="term" value="F:metal ion binding"/>
    <property type="evidence" value="ECO:0007669"/>
    <property type="project" value="UniProtKB-UniRule"/>
</dbReference>
<evidence type="ECO:0000256" key="3">
    <source>
        <dbReference type="ARBA" id="ARBA00023002"/>
    </source>
</evidence>
<evidence type="ECO:0000256" key="2">
    <source>
        <dbReference type="ARBA" id="ARBA00022617"/>
    </source>
</evidence>
<dbReference type="InterPro" id="IPR010255">
    <property type="entry name" value="Haem_peroxidase_sf"/>
</dbReference>
<feature type="region of interest" description="Disordered" evidence="6">
    <location>
        <begin position="533"/>
        <end position="607"/>
    </location>
</feature>
<evidence type="ECO:0000256" key="4">
    <source>
        <dbReference type="RuleBase" id="RU004241"/>
    </source>
</evidence>
<name>A0A1J9QSI5_9PEZI</name>
<dbReference type="STRING" id="236234.A0A1J9QSI5"/>
<evidence type="ECO:0000256" key="6">
    <source>
        <dbReference type="SAM" id="MobiDB-lite"/>
    </source>
</evidence>
<dbReference type="InterPro" id="IPR044831">
    <property type="entry name" value="Ccp1-like"/>
</dbReference>
<dbReference type="SUPFAM" id="SSF48113">
    <property type="entry name" value="Heme-dependent peroxidases"/>
    <property type="match status" value="1"/>
</dbReference>
<gene>
    <name evidence="8" type="ORF">BKCO1_4900033</name>
</gene>
<dbReference type="AlphaFoldDB" id="A0A1J9QSI5"/>
<dbReference type="OrthoDB" id="5985073at2759"/>
<feature type="domain" description="Plant heme peroxidase family profile" evidence="7">
    <location>
        <begin position="132"/>
        <end position="209"/>
    </location>
</feature>
<dbReference type="Pfam" id="PF00141">
    <property type="entry name" value="peroxidase"/>
    <property type="match status" value="1"/>
</dbReference>
<dbReference type="PANTHER" id="PTHR31356">
    <property type="entry name" value="THYLAKOID LUMENAL 29 KDA PROTEIN, CHLOROPLASTIC-RELATED"/>
    <property type="match status" value="1"/>
</dbReference>
<dbReference type="GO" id="GO:0004601">
    <property type="term" value="F:peroxidase activity"/>
    <property type="evidence" value="ECO:0007669"/>
    <property type="project" value="UniProtKB-KW"/>
</dbReference>
<dbReference type="GO" id="GO:0042744">
    <property type="term" value="P:hydrogen peroxide catabolic process"/>
    <property type="evidence" value="ECO:0007669"/>
    <property type="project" value="TreeGrafter"/>
</dbReference>
<dbReference type="GO" id="GO:0034599">
    <property type="term" value="P:cellular response to oxidative stress"/>
    <property type="evidence" value="ECO:0007669"/>
    <property type="project" value="InterPro"/>
</dbReference>
<keyword evidence="2" id="KW-0349">Heme</keyword>
<keyword evidence="2" id="KW-0408">Iron</keyword>
<sequence>MPRHPSLPAWATALLLTATTALLIPPAASAPTWPSPQDELEDIMFLTTGHLSRGFATPITPCGTSSTGDPGRVQAAEWLRTAFHDMASGNRYTGVGGLDASIAYETRSGDNAGPAFNTTLGAYAAYLSARASMADLIALGVYAAVRACGGPAVGVRTGRVDARGAGAVGAVPLPQNSVGTFRNQFDRVGFDDAGMVALVACGHTLGGVHADANPEIVPAGSVADDVVRFDGTAGGFDNRVVTEYLANATQNALVVGRSTTNGRNSDARVFAADGNVTVRAMADPETFSSVCATVLQQMIEVVPSGVTLGEPIAVYEVKPSGMQLTVLDGGESIKLTGDIRVRTTERAASQISKVQLVCKDREGGDGGTLEIESSGSAAGFDDTFEFYGVSANIPSDSSISSFNVLITLTSGETQLYDNDGSGFPVQDSIIFQSPQSCLSGTTLSITAAVRNTGSSSSAAPTLNVTYGVPDSRSVLPVLTASTVAMTKASSSSVGPYDLYTASYTLTSTQLDTARFDVQLDDSTADSFKRSADLSDTCADLSPDPPSTTGAPSSTSSTTTSTAAPPASSSSSSAPVSSSSSTTVPPQTTTTTSTTAPTTPTPTTLSCPSADAAQWTVSDTTFTIHCGKDYQAGQIGVVYASGFEACLAACVAVAADGPCEAVAYVGGAGGGDCYLKNEAAGAVDDEGVWGAVRG</sequence>
<keyword evidence="2" id="KW-0479">Metal-binding</keyword>
<protein>
    <recommendedName>
        <fullName evidence="5">Peroxidase</fullName>
        <ecNumber evidence="5">1.11.1.-</ecNumber>
    </recommendedName>
</protein>
<comment type="similarity">
    <text evidence="4">Belongs to the peroxidase family.</text>
</comment>
<dbReference type="PROSITE" id="PS50873">
    <property type="entry name" value="PEROXIDASE_4"/>
    <property type="match status" value="1"/>
</dbReference>
<dbReference type="GO" id="GO:0020037">
    <property type="term" value="F:heme binding"/>
    <property type="evidence" value="ECO:0007669"/>
    <property type="project" value="UniProtKB-UniRule"/>
</dbReference>
<feature type="chain" id="PRO_5011830841" description="Peroxidase" evidence="5">
    <location>
        <begin position="30"/>
        <end position="693"/>
    </location>
</feature>
<proteinExistence type="inferred from homology"/>
<dbReference type="InterPro" id="IPR002016">
    <property type="entry name" value="Haem_peroxidase"/>
</dbReference>
<evidence type="ECO:0000313" key="8">
    <source>
        <dbReference type="EMBL" id="OJD31369.1"/>
    </source>
</evidence>
<dbReference type="RefSeq" id="XP_020127629.1">
    <property type="nucleotide sequence ID" value="XM_020276546.1"/>
</dbReference>
<dbReference type="Gene3D" id="1.10.520.10">
    <property type="match status" value="1"/>
</dbReference>
<organism evidence="8 9">
    <name type="scientific">Diplodia corticola</name>
    <dbReference type="NCBI Taxonomy" id="236234"/>
    <lineage>
        <taxon>Eukaryota</taxon>
        <taxon>Fungi</taxon>
        <taxon>Dikarya</taxon>
        <taxon>Ascomycota</taxon>
        <taxon>Pezizomycotina</taxon>
        <taxon>Dothideomycetes</taxon>
        <taxon>Dothideomycetes incertae sedis</taxon>
        <taxon>Botryosphaeriales</taxon>
        <taxon>Botryosphaeriaceae</taxon>
        <taxon>Diplodia</taxon>
    </lineage>
</organism>
<keyword evidence="3 5" id="KW-0560">Oxidoreductase</keyword>
<evidence type="ECO:0000256" key="5">
    <source>
        <dbReference type="RuleBase" id="RU363051"/>
    </source>
</evidence>
<evidence type="ECO:0000259" key="7">
    <source>
        <dbReference type="PROSITE" id="PS50873"/>
    </source>
</evidence>
<dbReference type="EC" id="1.11.1.-" evidence="5"/>
<feature type="signal peptide" evidence="5">
    <location>
        <begin position="1"/>
        <end position="29"/>
    </location>
</feature>
<comment type="caution">
    <text evidence="8">The sequence shown here is derived from an EMBL/GenBank/DDBJ whole genome shotgun (WGS) entry which is preliminary data.</text>
</comment>
<dbReference type="PRINTS" id="PR00458">
    <property type="entry name" value="PEROXIDASE"/>
</dbReference>
<dbReference type="PANTHER" id="PTHR31356:SF53">
    <property type="entry name" value="HEME PEROXIDASE"/>
    <property type="match status" value="1"/>
</dbReference>
<feature type="compositionally biased region" description="Low complexity" evidence="6">
    <location>
        <begin position="546"/>
        <end position="607"/>
    </location>
</feature>
<dbReference type="GO" id="GO:0000302">
    <property type="term" value="P:response to reactive oxygen species"/>
    <property type="evidence" value="ECO:0007669"/>
    <property type="project" value="TreeGrafter"/>
</dbReference>